<keyword evidence="1" id="KW-0472">Membrane</keyword>
<feature type="transmembrane region" description="Helical" evidence="1">
    <location>
        <begin position="20"/>
        <end position="46"/>
    </location>
</feature>
<protein>
    <submittedName>
        <fullName evidence="3">Uncharacterized protein</fullName>
    </submittedName>
</protein>
<name>A0A1I7WIK7_HETBA</name>
<keyword evidence="1" id="KW-0812">Transmembrane</keyword>
<evidence type="ECO:0000313" key="2">
    <source>
        <dbReference type="Proteomes" id="UP000095283"/>
    </source>
</evidence>
<organism evidence="2 3">
    <name type="scientific">Heterorhabditis bacteriophora</name>
    <name type="common">Entomopathogenic nematode worm</name>
    <dbReference type="NCBI Taxonomy" id="37862"/>
    <lineage>
        <taxon>Eukaryota</taxon>
        <taxon>Metazoa</taxon>
        <taxon>Ecdysozoa</taxon>
        <taxon>Nematoda</taxon>
        <taxon>Chromadorea</taxon>
        <taxon>Rhabditida</taxon>
        <taxon>Rhabditina</taxon>
        <taxon>Rhabditomorpha</taxon>
        <taxon>Strongyloidea</taxon>
        <taxon>Heterorhabditidae</taxon>
        <taxon>Heterorhabditis</taxon>
    </lineage>
</organism>
<keyword evidence="1" id="KW-1133">Transmembrane helix</keyword>
<dbReference type="Proteomes" id="UP000095283">
    <property type="component" value="Unplaced"/>
</dbReference>
<proteinExistence type="predicted"/>
<evidence type="ECO:0000256" key="1">
    <source>
        <dbReference type="SAM" id="Phobius"/>
    </source>
</evidence>
<keyword evidence="2" id="KW-1185">Reference proteome</keyword>
<sequence>MYRSILVINHYPHFQKLYRIRTLISVFRSFSCILKSLEVSLLFLLLSHK</sequence>
<reference evidence="3" key="1">
    <citation type="submission" date="2016-11" db="UniProtKB">
        <authorList>
            <consortium name="WormBaseParasite"/>
        </authorList>
    </citation>
    <scope>IDENTIFICATION</scope>
</reference>
<dbReference type="AlphaFoldDB" id="A0A1I7WIK7"/>
<evidence type="ECO:0000313" key="3">
    <source>
        <dbReference type="WBParaSite" id="Hba_04810"/>
    </source>
</evidence>
<dbReference type="WBParaSite" id="Hba_04810">
    <property type="protein sequence ID" value="Hba_04810"/>
    <property type="gene ID" value="Hba_04810"/>
</dbReference>
<accession>A0A1I7WIK7</accession>